<keyword evidence="2" id="KW-1185">Reference proteome</keyword>
<dbReference type="Proteomes" id="UP000248259">
    <property type="component" value="Unassembled WGS sequence"/>
</dbReference>
<protein>
    <submittedName>
        <fullName evidence="1">DUF4936 domain-containing protein</fullName>
    </submittedName>
</protein>
<accession>A0A323UWJ5</accession>
<evidence type="ECO:0000313" key="1">
    <source>
        <dbReference type="EMBL" id="PZA16010.1"/>
    </source>
</evidence>
<name>A0A323UWJ5_9RHOO</name>
<dbReference type="Pfam" id="PF16290">
    <property type="entry name" value="DUF4936"/>
    <property type="match status" value="1"/>
</dbReference>
<dbReference type="RefSeq" id="WP_110525355.1">
    <property type="nucleotide sequence ID" value="NZ_QKOE01000009.1"/>
</dbReference>
<organism evidence="1 2">
    <name type="scientific">Parazoarcus communis SWub3 = DSM 12120</name>
    <dbReference type="NCBI Taxonomy" id="1121029"/>
    <lineage>
        <taxon>Bacteria</taxon>
        <taxon>Pseudomonadati</taxon>
        <taxon>Pseudomonadota</taxon>
        <taxon>Betaproteobacteria</taxon>
        <taxon>Rhodocyclales</taxon>
        <taxon>Zoogloeaceae</taxon>
        <taxon>Parazoarcus</taxon>
    </lineage>
</organism>
<sequence length="102" mass="11282">MQVARPALSHLFIYYKVNAGLDASGVKARVRSMQASLAHRTGIQGRLFVREDAGTTWMEVYPPAPDPVAFMQALNEEVERAGLPLLLADGNQRHIETFIECA</sequence>
<evidence type="ECO:0000313" key="2">
    <source>
        <dbReference type="Proteomes" id="UP000248259"/>
    </source>
</evidence>
<reference evidence="1 2" key="1">
    <citation type="submission" date="2018-06" db="EMBL/GenBank/DDBJ databases">
        <title>Azoarcus communis strain SWub3 genome.</title>
        <authorList>
            <person name="Zorraquino Salvo V."/>
            <person name="Toubiana D."/>
            <person name="Blumwald E."/>
        </authorList>
    </citation>
    <scope>NUCLEOTIDE SEQUENCE [LARGE SCALE GENOMIC DNA]</scope>
    <source>
        <strain evidence="1 2">SWub3</strain>
    </source>
</reference>
<comment type="caution">
    <text evidence="1">The sequence shown here is derived from an EMBL/GenBank/DDBJ whole genome shotgun (WGS) entry which is preliminary data.</text>
</comment>
<proteinExistence type="predicted"/>
<dbReference type="EMBL" id="QKOE01000009">
    <property type="protein sequence ID" value="PZA16010.1"/>
    <property type="molecule type" value="Genomic_DNA"/>
</dbReference>
<dbReference type="InterPro" id="IPR032556">
    <property type="entry name" value="DUF4936"/>
</dbReference>
<dbReference type="OrthoDB" id="8527613at2"/>
<dbReference type="AlphaFoldDB" id="A0A323UWJ5"/>
<gene>
    <name evidence="1" type="ORF">DNK49_13365</name>
</gene>